<dbReference type="InterPro" id="IPR015943">
    <property type="entry name" value="WD40/YVTN_repeat-like_dom_sf"/>
</dbReference>
<dbReference type="GO" id="GO:0009055">
    <property type="term" value="F:electron transfer activity"/>
    <property type="evidence" value="ECO:0007669"/>
    <property type="project" value="InterPro"/>
</dbReference>
<organism evidence="11 12">
    <name type="scientific">Sandarakinorhabdus glacialis</name>
    <dbReference type="NCBI Taxonomy" id="1614636"/>
    <lineage>
        <taxon>Bacteria</taxon>
        <taxon>Pseudomonadati</taxon>
        <taxon>Pseudomonadota</taxon>
        <taxon>Alphaproteobacteria</taxon>
        <taxon>Sphingomonadales</taxon>
        <taxon>Sphingosinicellaceae</taxon>
        <taxon>Sandarakinorhabdus</taxon>
    </lineage>
</organism>
<dbReference type="EMBL" id="BMJM01000002">
    <property type="protein sequence ID" value="GGE02392.1"/>
    <property type="molecule type" value="Genomic_DNA"/>
</dbReference>
<dbReference type="Pfam" id="PF13442">
    <property type="entry name" value="Cytochrome_CBB3"/>
    <property type="match status" value="1"/>
</dbReference>
<evidence type="ECO:0000256" key="5">
    <source>
        <dbReference type="ARBA" id="ARBA00022729"/>
    </source>
</evidence>
<keyword evidence="7 8" id="KW-0408">Iron</keyword>
<dbReference type="SUPFAM" id="SSF50998">
    <property type="entry name" value="Quinoprotein alcohol dehydrogenase-like"/>
    <property type="match status" value="1"/>
</dbReference>
<evidence type="ECO:0000256" key="3">
    <source>
        <dbReference type="ARBA" id="ARBA00022617"/>
    </source>
</evidence>
<evidence type="ECO:0000259" key="10">
    <source>
        <dbReference type="PROSITE" id="PS51007"/>
    </source>
</evidence>
<feature type="domain" description="Cytochrome c" evidence="10">
    <location>
        <begin position="19"/>
        <end position="89"/>
    </location>
</feature>
<evidence type="ECO:0000313" key="12">
    <source>
        <dbReference type="Proteomes" id="UP000635071"/>
    </source>
</evidence>
<dbReference type="InterPro" id="IPR036909">
    <property type="entry name" value="Cyt_c-like_dom_sf"/>
</dbReference>
<dbReference type="SMART" id="SM00564">
    <property type="entry name" value="PQQ"/>
    <property type="match status" value="7"/>
</dbReference>
<evidence type="ECO:0000256" key="6">
    <source>
        <dbReference type="ARBA" id="ARBA00023002"/>
    </source>
</evidence>
<dbReference type="Gene3D" id="1.10.760.10">
    <property type="entry name" value="Cytochrome c-like domain"/>
    <property type="match status" value="1"/>
</dbReference>
<keyword evidence="3 8" id="KW-0349">Heme</keyword>
<dbReference type="GO" id="GO:0020037">
    <property type="term" value="F:heme binding"/>
    <property type="evidence" value="ECO:0007669"/>
    <property type="project" value="InterPro"/>
</dbReference>
<evidence type="ECO:0000256" key="9">
    <source>
        <dbReference type="SAM" id="SignalP"/>
    </source>
</evidence>
<name>A0A917E4H6_9SPHN</name>
<keyword evidence="12" id="KW-1185">Reference proteome</keyword>
<keyword evidence="5 9" id="KW-0732">Signal</keyword>
<evidence type="ECO:0000256" key="2">
    <source>
        <dbReference type="ARBA" id="ARBA00008156"/>
    </source>
</evidence>
<dbReference type="Pfam" id="PF13360">
    <property type="entry name" value="PQQ_2"/>
    <property type="match status" value="1"/>
</dbReference>
<dbReference type="Gene3D" id="2.130.10.10">
    <property type="entry name" value="YVTN repeat-like/Quinoprotein amine dehydrogenase"/>
    <property type="match status" value="1"/>
</dbReference>
<feature type="signal peptide" evidence="9">
    <location>
        <begin position="1"/>
        <end position="18"/>
    </location>
</feature>
<dbReference type="InterPro" id="IPR002372">
    <property type="entry name" value="PQQ_rpt_dom"/>
</dbReference>
<dbReference type="Pfam" id="PF01011">
    <property type="entry name" value="PQQ"/>
    <property type="match status" value="1"/>
</dbReference>
<dbReference type="SUPFAM" id="SSF46626">
    <property type="entry name" value="Cytochrome c"/>
    <property type="match status" value="1"/>
</dbReference>
<gene>
    <name evidence="11" type="ORF">GCM10011529_06020</name>
</gene>
<dbReference type="InterPro" id="IPR009056">
    <property type="entry name" value="Cyt_c-like_dom"/>
</dbReference>
<dbReference type="PANTHER" id="PTHR32303:SF10">
    <property type="entry name" value="OUTER MEMBRANE PROTEIN ASSEMBLY FACTOR BAMB"/>
    <property type="match status" value="1"/>
</dbReference>
<dbReference type="PROSITE" id="PS51007">
    <property type="entry name" value="CYTC"/>
    <property type="match status" value="1"/>
</dbReference>
<evidence type="ECO:0000256" key="7">
    <source>
        <dbReference type="ARBA" id="ARBA00023004"/>
    </source>
</evidence>
<accession>A0A917E4H6</accession>
<comment type="similarity">
    <text evidence="2">Belongs to the bacterial PQQ dehydrogenase family.</text>
</comment>
<dbReference type="InterPro" id="IPR018391">
    <property type="entry name" value="PQQ_b-propeller_rpt"/>
</dbReference>
<reference evidence="11" key="1">
    <citation type="journal article" date="2014" name="Int. J. Syst. Evol. Microbiol.">
        <title>Complete genome sequence of Corynebacterium casei LMG S-19264T (=DSM 44701T), isolated from a smear-ripened cheese.</title>
        <authorList>
            <consortium name="US DOE Joint Genome Institute (JGI-PGF)"/>
            <person name="Walter F."/>
            <person name="Albersmeier A."/>
            <person name="Kalinowski J."/>
            <person name="Ruckert C."/>
        </authorList>
    </citation>
    <scope>NUCLEOTIDE SEQUENCE</scope>
    <source>
        <strain evidence="11">CGMCC 1.15519</strain>
    </source>
</reference>
<evidence type="ECO:0000256" key="4">
    <source>
        <dbReference type="ARBA" id="ARBA00022723"/>
    </source>
</evidence>
<evidence type="ECO:0000256" key="8">
    <source>
        <dbReference type="PROSITE-ProRule" id="PRU00433"/>
    </source>
</evidence>
<dbReference type="AlphaFoldDB" id="A0A917E4H6"/>
<comment type="cofactor">
    <cofactor evidence="1">
        <name>pyrroloquinoline quinone</name>
        <dbReference type="ChEBI" id="CHEBI:58442"/>
    </cofactor>
</comment>
<dbReference type="PANTHER" id="PTHR32303">
    <property type="entry name" value="QUINOPROTEIN ALCOHOL DEHYDROGENASE (CYTOCHROME C)"/>
    <property type="match status" value="1"/>
</dbReference>
<dbReference type="GO" id="GO:0046872">
    <property type="term" value="F:metal ion binding"/>
    <property type="evidence" value="ECO:0007669"/>
    <property type="project" value="UniProtKB-KW"/>
</dbReference>
<keyword evidence="6" id="KW-0560">Oxidoreductase</keyword>
<keyword evidence="4 8" id="KW-0479">Metal-binding</keyword>
<dbReference type="InterPro" id="IPR011047">
    <property type="entry name" value="Quinoprotein_ADH-like_sf"/>
</dbReference>
<dbReference type="RefSeq" id="WP_279380332.1">
    <property type="nucleotide sequence ID" value="NZ_BMJM01000002.1"/>
</dbReference>
<dbReference type="Proteomes" id="UP000635071">
    <property type="component" value="Unassembled WGS sequence"/>
</dbReference>
<evidence type="ECO:0000256" key="1">
    <source>
        <dbReference type="ARBA" id="ARBA00001931"/>
    </source>
</evidence>
<proteinExistence type="inferred from homology"/>
<reference evidence="11" key="2">
    <citation type="submission" date="2020-09" db="EMBL/GenBank/DDBJ databases">
        <authorList>
            <person name="Sun Q."/>
            <person name="Zhou Y."/>
        </authorList>
    </citation>
    <scope>NUCLEOTIDE SEQUENCE</scope>
    <source>
        <strain evidence="11">CGMCC 1.15519</strain>
    </source>
</reference>
<comment type="caution">
    <text evidence="11">The sequence shown here is derived from an EMBL/GenBank/DDBJ whole genome shotgun (WGS) entry which is preliminary data.</text>
</comment>
<protein>
    <submittedName>
        <fullName evidence="11">Cytochrome CBB3</fullName>
    </submittedName>
</protein>
<feature type="chain" id="PRO_5036699943" evidence="9">
    <location>
        <begin position="19"/>
        <end position="631"/>
    </location>
</feature>
<sequence>MAIIAAMLLTTSAGVAQVAGTSNGAALYADRCAACHDNATDRTPTRALLSQNPPGFIVATLRTGVMMPMAEGLSPADIAAIAIYLGKPASPDTIRDIDPARIWGDGVAGTPLDAPRCTAPPPPVDAAKRGGWNGWSVAADNARFQPRPELRPRDVPRLKLKWAFRYPGAKNGQATVLGERLFVTSMSGAVYALNARTGCVYWRHAAAAATRTSVTVMKLPGTTGPRHAVFFSDWTKSAVALDADTGAQLWKTVIDDQSGQQSTGSPTVWDGKIYVPISSGNEAYAQNDLWECCRFRGALVALDAATGRLLWKRYTTEVEPRIFKTNSAGRPMWGPSGGAIWSAPTIDPARRLVYVGTSNSYTDVPYDNSDAVMAIDADTGAVRWVNQLTPNDNYIDGCWPRPGRVRPANCPSPVGPDFSIGASTILHDGPGGQLLLVGQKSGAVFALDPARRGKKIWELRLSPGSALGGVEFGMAADRDRLYVGISDIVAGPQGKPGLYAVKIADGTPLWSMPTSLKPTCRWQTRWCHGAISQAVTVVPGIVFAGSYDGHFRGHDAATGRIVWDFDTGSTLFKTLDGGEAHGGVMDGAGPTVAGGMVYVHTGYAGRSGANAGRNLRAAEGNLLLAFSVDGK</sequence>
<dbReference type="Gene3D" id="2.140.10.10">
    <property type="entry name" value="Quinoprotein alcohol dehydrogenase-like superfamily"/>
    <property type="match status" value="1"/>
</dbReference>
<evidence type="ECO:0000313" key="11">
    <source>
        <dbReference type="EMBL" id="GGE02392.1"/>
    </source>
</evidence>
<dbReference type="GO" id="GO:0016491">
    <property type="term" value="F:oxidoreductase activity"/>
    <property type="evidence" value="ECO:0007669"/>
    <property type="project" value="UniProtKB-KW"/>
</dbReference>